<evidence type="ECO:0000256" key="18">
    <source>
        <dbReference type="PROSITE-ProRule" id="PRU00169"/>
    </source>
</evidence>
<dbReference type="InterPro" id="IPR003594">
    <property type="entry name" value="HATPase_dom"/>
</dbReference>
<dbReference type="SMART" id="SM00387">
    <property type="entry name" value="HATPase_c"/>
    <property type="match status" value="1"/>
</dbReference>
<comment type="subcellular location">
    <subcellularLocation>
        <location evidence="2">Cell inner membrane</location>
        <topology evidence="2">Multi-pass membrane protein</topology>
    </subcellularLocation>
</comment>
<dbReference type="CDD" id="cd17546">
    <property type="entry name" value="REC_hyHK_CKI1_RcsC-like"/>
    <property type="match status" value="1"/>
</dbReference>
<evidence type="ECO:0000256" key="16">
    <source>
        <dbReference type="ARBA" id="ARBA00068150"/>
    </source>
</evidence>
<evidence type="ECO:0000256" key="8">
    <source>
        <dbReference type="ARBA" id="ARBA00022741"/>
    </source>
</evidence>
<dbReference type="Pfam" id="PF00072">
    <property type="entry name" value="Response_reg"/>
    <property type="match status" value="1"/>
</dbReference>
<evidence type="ECO:0000256" key="17">
    <source>
        <dbReference type="PROSITE-ProRule" id="PRU00110"/>
    </source>
</evidence>
<evidence type="ECO:0000259" key="22">
    <source>
        <dbReference type="PROSITE" id="PS50894"/>
    </source>
</evidence>
<gene>
    <name evidence="23" type="primary">rpfC_1</name>
    <name evidence="23" type="ORF">CFBP7900_24600</name>
</gene>
<dbReference type="Gene3D" id="3.40.50.2300">
    <property type="match status" value="1"/>
</dbReference>
<feature type="transmembrane region" description="Helical" evidence="19">
    <location>
        <begin position="72"/>
        <end position="92"/>
    </location>
</feature>
<evidence type="ECO:0000256" key="4">
    <source>
        <dbReference type="ARBA" id="ARBA00022475"/>
    </source>
</evidence>
<dbReference type="Pfam" id="PF02518">
    <property type="entry name" value="HATPase_c"/>
    <property type="match status" value="1"/>
</dbReference>
<evidence type="ECO:0000256" key="6">
    <source>
        <dbReference type="ARBA" id="ARBA00022679"/>
    </source>
</evidence>
<feature type="domain" description="Response regulatory" evidence="21">
    <location>
        <begin position="438"/>
        <end position="556"/>
    </location>
</feature>
<dbReference type="GO" id="GO:0005886">
    <property type="term" value="C:plasma membrane"/>
    <property type="evidence" value="ECO:0007669"/>
    <property type="project" value="UniProtKB-SubCell"/>
</dbReference>
<dbReference type="SUPFAM" id="SSF47384">
    <property type="entry name" value="Homodimeric domain of signal transducing histidine kinase"/>
    <property type="match status" value="1"/>
</dbReference>
<dbReference type="EC" id="2.7.13.3" evidence="3"/>
<dbReference type="GO" id="GO:0000155">
    <property type="term" value="F:phosphorelay sensor kinase activity"/>
    <property type="evidence" value="ECO:0007669"/>
    <property type="project" value="InterPro"/>
</dbReference>
<dbReference type="PANTHER" id="PTHR45339">
    <property type="entry name" value="HYBRID SIGNAL TRANSDUCTION HISTIDINE KINASE J"/>
    <property type="match status" value="1"/>
</dbReference>
<dbReference type="PANTHER" id="PTHR45339:SF1">
    <property type="entry name" value="HYBRID SIGNAL TRANSDUCTION HISTIDINE KINASE J"/>
    <property type="match status" value="1"/>
</dbReference>
<evidence type="ECO:0000256" key="13">
    <source>
        <dbReference type="ARBA" id="ARBA00023026"/>
    </source>
</evidence>
<dbReference type="Gene3D" id="3.30.565.10">
    <property type="entry name" value="Histidine kinase-like ATPase, C-terminal domain"/>
    <property type="match status" value="1"/>
</dbReference>
<evidence type="ECO:0000256" key="10">
    <source>
        <dbReference type="ARBA" id="ARBA00022840"/>
    </source>
</evidence>
<reference evidence="23 24" key="1">
    <citation type="submission" date="2020-07" db="EMBL/GenBank/DDBJ databases">
        <authorList>
            <person name="Pothier F. J."/>
        </authorList>
    </citation>
    <scope>NUCLEOTIDE SEQUENCE [LARGE SCALE GENOMIC DNA]</scope>
    <source>
        <strain evidence="23 24">CFBP 7900</strain>
    </source>
</reference>
<keyword evidence="14 19" id="KW-0472">Membrane</keyword>
<proteinExistence type="predicted"/>
<evidence type="ECO:0000259" key="20">
    <source>
        <dbReference type="PROSITE" id="PS50109"/>
    </source>
</evidence>
<dbReference type="PRINTS" id="PR00344">
    <property type="entry name" value="BCTRLSENSOR"/>
</dbReference>
<comment type="caution">
    <text evidence="23">The sequence shown here is derived from an EMBL/GenBank/DDBJ whole genome shotgun (WGS) entry which is preliminary data.</text>
</comment>
<evidence type="ECO:0000256" key="9">
    <source>
        <dbReference type="ARBA" id="ARBA00022777"/>
    </source>
</evidence>
<dbReference type="SUPFAM" id="SSF47226">
    <property type="entry name" value="Histidine-containing phosphotransfer domain, HPT domain"/>
    <property type="match status" value="1"/>
</dbReference>
<evidence type="ECO:0000256" key="14">
    <source>
        <dbReference type="ARBA" id="ARBA00023136"/>
    </source>
</evidence>
<keyword evidence="10" id="KW-0067">ATP-binding</keyword>
<evidence type="ECO:0000256" key="1">
    <source>
        <dbReference type="ARBA" id="ARBA00000085"/>
    </source>
</evidence>
<dbReference type="Pfam" id="PF00512">
    <property type="entry name" value="HisKA"/>
    <property type="match status" value="1"/>
</dbReference>
<dbReference type="PROSITE" id="PS50109">
    <property type="entry name" value="HIS_KIN"/>
    <property type="match status" value="1"/>
</dbReference>
<dbReference type="AlphaFoldDB" id="A0A6V7EKZ2"/>
<evidence type="ECO:0000256" key="2">
    <source>
        <dbReference type="ARBA" id="ARBA00004429"/>
    </source>
</evidence>
<dbReference type="FunFam" id="1.10.287.130:FF:000002">
    <property type="entry name" value="Two-component osmosensing histidine kinase"/>
    <property type="match status" value="1"/>
</dbReference>
<dbReference type="InterPro" id="IPR008207">
    <property type="entry name" value="Sig_transdc_His_kin_Hpt_dom"/>
</dbReference>
<dbReference type="SUPFAM" id="SSF55874">
    <property type="entry name" value="ATPase domain of HSP90 chaperone/DNA topoisomerase II/histidine kinase"/>
    <property type="match status" value="1"/>
</dbReference>
<evidence type="ECO:0000256" key="15">
    <source>
        <dbReference type="ARBA" id="ARBA00064003"/>
    </source>
</evidence>
<keyword evidence="13" id="KW-0843">Virulence</keyword>
<feature type="transmembrane region" description="Helical" evidence="19">
    <location>
        <begin position="129"/>
        <end position="147"/>
    </location>
</feature>
<dbReference type="EMBL" id="CAJDKC010000004">
    <property type="protein sequence ID" value="CAD0351880.1"/>
    <property type="molecule type" value="Genomic_DNA"/>
</dbReference>
<dbReference type="PROSITE" id="PS50110">
    <property type="entry name" value="RESPONSE_REGULATORY"/>
    <property type="match status" value="1"/>
</dbReference>
<name>A0A6V7EKZ2_9XANT</name>
<dbReference type="Gene3D" id="1.20.120.160">
    <property type="entry name" value="HPT domain"/>
    <property type="match status" value="1"/>
</dbReference>
<dbReference type="InterPro" id="IPR005467">
    <property type="entry name" value="His_kinase_dom"/>
</dbReference>
<dbReference type="EMBL" id="CAJDKC010000004">
    <property type="protein sequence ID" value="CAD0351875.1"/>
    <property type="molecule type" value="Genomic_DNA"/>
</dbReference>
<evidence type="ECO:0000256" key="3">
    <source>
        <dbReference type="ARBA" id="ARBA00012438"/>
    </source>
</evidence>
<dbReference type="Gene3D" id="1.10.287.130">
    <property type="match status" value="1"/>
</dbReference>
<feature type="domain" description="Histidine kinase" evidence="20">
    <location>
        <begin position="174"/>
        <end position="396"/>
    </location>
</feature>
<evidence type="ECO:0000256" key="19">
    <source>
        <dbReference type="SAM" id="Phobius"/>
    </source>
</evidence>
<organism evidence="23 24">
    <name type="scientific">Xanthomonas hortorum pv. carotae</name>
    <dbReference type="NCBI Taxonomy" id="487904"/>
    <lineage>
        <taxon>Bacteria</taxon>
        <taxon>Pseudomonadati</taxon>
        <taxon>Pseudomonadota</taxon>
        <taxon>Gammaproteobacteria</taxon>
        <taxon>Lysobacterales</taxon>
        <taxon>Lysobacteraceae</taxon>
        <taxon>Xanthomonas</taxon>
    </lineage>
</organism>
<keyword evidence="9" id="KW-0418">Kinase</keyword>
<keyword evidence="5 18" id="KW-0597">Phosphoprotein</keyword>
<dbReference type="SMART" id="SM00448">
    <property type="entry name" value="REC"/>
    <property type="match status" value="1"/>
</dbReference>
<keyword evidence="7 19" id="KW-0812">Transmembrane</keyword>
<dbReference type="InterPro" id="IPR036641">
    <property type="entry name" value="HPT_dom_sf"/>
</dbReference>
<dbReference type="InterPro" id="IPR036890">
    <property type="entry name" value="HATPase_C_sf"/>
</dbReference>
<dbReference type="InterPro" id="IPR001789">
    <property type="entry name" value="Sig_transdc_resp-reg_receiver"/>
</dbReference>
<dbReference type="InterPro" id="IPR036097">
    <property type="entry name" value="HisK_dim/P_sf"/>
</dbReference>
<dbReference type="PROSITE" id="PS50894">
    <property type="entry name" value="HPT"/>
    <property type="match status" value="1"/>
</dbReference>
<dbReference type="Proteomes" id="UP000587508">
    <property type="component" value="Unassembled WGS sequence"/>
</dbReference>
<keyword evidence="4" id="KW-1003">Cell membrane</keyword>
<sequence>MIRIAMVALILVYEVLFAGRWALPATQLFYVVGLTLLSQALALMIFSWIIWKPQRSHPRRVIGMLADYGLMSMAMSAIGEPMACIYVVVMWVTIGNGLRFGSKYLYLAVAMAMVSFGITLLTNDYWGRNFGLGVGLWLGLAAIPLYLSGLLNKLTRAMAEARRASEAKSRFLANMSHEFRTPLNGLSGMTEVLATTRLDAEQRECLSTIQASARSLLSLVEEVLDISAIEAGKVRVEHREFALRGLFGTIDLILQPQAKAKGIEYAVVIAPDVPDLLKGDAGHLRQILLNLAGNAVKFTDRGHVDVNIGVVARPAANKVRLRVDLIDSGIGVPVDMQPRLFEAFEQADNGLARRFEGSGLGTTIAKGLVESMGGEIGFEENPSGGSHFWFELPFEYVVESNALAKKQGSTTLENGDAGNVIAFADPFLRHRARVRSMQILVADDHAANRMVLQRLLQKAGHKVTCVNGGEHVLDTLAEADFDAAIVDLHMPGVSGLDLLKHLRVMQAGNQPRTPVVVLSADVTPEAIRSCEQAGAYAFLAKPIVAVKLLDTLAEIATQDKFTRVSFAPLRIGSAPDGVLDGTVLDELASLGMGKNFEKEFIRQCLIDAESCIVAMSGDAQASDWERLREHAHATKGVASNLGLVVLAEQGGELMGMSDAQIKSEWQMHVNQLQHNLQLGRAALESRAKERFEKDSDEDAS</sequence>
<dbReference type="InterPro" id="IPR003661">
    <property type="entry name" value="HisK_dim/P_dom"/>
</dbReference>
<dbReference type="SMART" id="SM00073">
    <property type="entry name" value="HPT"/>
    <property type="match status" value="1"/>
</dbReference>
<dbReference type="SUPFAM" id="SSF52172">
    <property type="entry name" value="CheY-like"/>
    <property type="match status" value="1"/>
</dbReference>
<feature type="transmembrane region" description="Helical" evidence="19">
    <location>
        <begin position="104"/>
        <end position="122"/>
    </location>
</feature>
<feature type="domain" description="HPt" evidence="22">
    <location>
        <begin position="593"/>
        <end position="686"/>
    </location>
</feature>
<evidence type="ECO:0000256" key="12">
    <source>
        <dbReference type="ARBA" id="ARBA00023012"/>
    </source>
</evidence>
<evidence type="ECO:0000313" key="23">
    <source>
        <dbReference type="EMBL" id="CAD0351875.1"/>
    </source>
</evidence>
<evidence type="ECO:0000256" key="5">
    <source>
        <dbReference type="ARBA" id="ARBA00022553"/>
    </source>
</evidence>
<feature type="modified residue" description="Phosphohistidine" evidence="17">
    <location>
        <position position="632"/>
    </location>
</feature>
<feature type="transmembrane region" description="Helical" evidence="19">
    <location>
        <begin position="28"/>
        <end position="51"/>
    </location>
</feature>
<dbReference type="CDD" id="cd16922">
    <property type="entry name" value="HATPase_EvgS-ArcB-TorS-like"/>
    <property type="match status" value="1"/>
</dbReference>
<evidence type="ECO:0000256" key="7">
    <source>
        <dbReference type="ARBA" id="ARBA00022692"/>
    </source>
</evidence>
<evidence type="ECO:0000259" key="21">
    <source>
        <dbReference type="PROSITE" id="PS50110"/>
    </source>
</evidence>
<keyword evidence="12" id="KW-0902">Two-component regulatory system</keyword>
<evidence type="ECO:0000256" key="11">
    <source>
        <dbReference type="ARBA" id="ARBA00022989"/>
    </source>
</evidence>
<keyword evidence="11 19" id="KW-1133">Transmembrane helix</keyword>
<dbReference type="SMART" id="SM00388">
    <property type="entry name" value="HisKA"/>
    <property type="match status" value="1"/>
</dbReference>
<dbReference type="GO" id="GO:0005524">
    <property type="term" value="F:ATP binding"/>
    <property type="evidence" value="ECO:0007669"/>
    <property type="project" value="UniProtKB-KW"/>
</dbReference>
<protein>
    <recommendedName>
        <fullName evidence="16">Sensory/regulatory protein RpfC</fullName>
        <ecNumber evidence="3">2.7.13.3</ecNumber>
    </recommendedName>
</protein>
<accession>A0A6V7EKZ2</accession>
<dbReference type="CDD" id="cd00082">
    <property type="entry name" value="HisKA"/>
    <property type="match status" value="1"/>
</dbReference>
<keyword evidence="6" id="KW-0808">Transferase</keyword>
<comment type="catalytic activity">
    <reaction evidence="1">
        <text>ATP + protein L-histidine = ADP + protein N-phospho-L-histidine.</text>
        <dbReference type="EC" id="2.7.13.3"/>
    </reaction>
</comment>
<dbReference type="InterPro" id="IPR011006">
    <property type="entry name" value="CheY-like_superfamily"/>
</dbReference>
<dbReference type="FunFam" id="3.30.565.10:FF:000010">
    <property type="entry name" value="Sensor histidine kinase RcsC"/>
    <property type="match status" value="1"/>
</dbReference>
<dbReference type="Pfam" id="PF01627">
    <property type="entry name" value="Hpt"/>
    <property type="match status" value="1"/>
</dbReference>
<evidence type="ECO:0000313" key="24">
    <source>
        <dbReference type="Proteomes" id="UP000587508"/>
    </source>
</evidence>
<dbReference type="InterPro" id="IPR004358">
    <property type="entry name" value="Sig_transdc_His_kin-like_C"/>
</dbReference>
<feature type="modified residue" description="4-aspartylphosphate" evidence="18">
    <location>
        <position position="487"/>
    </location>
</feature>
<comment type="subunit">
    <text evidence="15">At low DSF concentrations, interacts with RpfF.</text>
</comment>
<keyword evidence="8" id="KW-0547">Nucleotide-binding</keyword>